<proteinExistence type="predicted"/>
<evidence type="ECO:0000313" key="8">
    <source>
        <dbReference type="Proteomes" id="UP000509568"/>
    </source>
</evidence>
<reference evidence="7 8" key="1">
    <citation type="submission" date="2020-06" db="EMBL/GenBank/DDBJ databases">
        <title>Pseudomonas eucalypticola sp. nov., an endophyte of Eucalyptus dunnii leaves with biocontrol ability of eucalyptus leaf blight.</title>
        <authorList>
            <person name="Liu Y."/>
            <person name="Song Z."/>
            <person name="Zeng H."/>
            <person name="Lu M."/>
            <person name="Wang X."/>
            <person name="Lian X."/>
            <person name="Zhang Q."/>
        </authorList>
    </citation>
    <scope>NUCLEOTIDE SEQUENCE [LARGE SCALE GENOMIC DNA]</scope>
    <source>
        <strain evidence="7 8">NP-1</strain>
    </source>
</reference>
<organism evidence="7 8">
    <name type="scientific">Pseudomonas eucalypticola</name>
    <dbReference type="NCBI Taxonomy" id="2599595"/>
    <lineage>
        <taxon>Bacteria</taxon>
        <taxon>Pseudomonadati</taxon>
        <taxon>Pseudomonadota</taxon>
        <taxon>Gammaproteobacteria</taxon>
        <taxon>Pseudomonadales</taxon>
        <taxon>Pseudomonadaceae</taxon>
        <taxon>Pseudomonas</taxon>
    </lineage>
</organism>
<name>A0A7D5H2F5_9PSED</name>
<accession>A0A7D5H2F5</accession>
<dbReference type="EMBL" id="CP056030">
    <property type="protein sequence ID" value="QKZ06185.1"/>
    <property type="molecule type" value="Genomic_DNA"/>
</dbReference>
<keyword evidence="1" id="KW-1003">Cell membrane</keyword>
<feature type="domain" description="Lipopolysaccharide assembly protein A" evidence="6">
    <location>
        <begin position="26"/>
        <end position="73"/>
    </location>
</feature>
<protein>
    <submittedName>
        <fullName evidence="7">DUF1049 domain-containing protein</fullName>
    </submittedName>
</protein>
<evidence type="ECO:0000256" key="2">
    <source>
        <dbReference type="ARBA" id="ARBA00022692"/>
    </source>
</evidence>
<dbReference type="AlphaFoldDB" id="A0A7D5H2F5"/>
<evidence type="ECO:0000256" key="5">
    <source>
        <dbReference type="SAM" id="Phobius"/>
    </source>
</evidence>
<evidence type="ECO:0000259" key="6">
    <source>
        <dbReference type="Pfam" id="PF06305"/>
    </source>
</evidence>
<dbReference type="RefSeq" id="WP_158152662.1">
    <property type="nucleotide sequence ID" value="NZ_CP056030.1"/>
</dbReference>
<dbReference type="KEGG" id="pez:HWQ56_21365"/>
<evidence type="ECO:0000256" key="1">
    <source>
        <dbReference type="ARBA" id="ARBA00022475"/>
    </source>
</evidence>
<dbReference type="Proteomes" id="UP000509568">
    <property type="component" value="Chromosome"/>
</dbReference>
<dbReference type="GO" id="GO:0005886">
    <property type="term" value="C:plasma membrane"/>
    <property type="evidence" value="ECO:0007669"/>
    <property type="project" value="InterPro"/>
</dbReference>
<keyword evidence="8" id="KW-1185">Reference proteome</keyword>
<gene>
    <name evidence="7" type="ORF">HWQ56_21365</name>
</gene>
<dbReference type="InterPro" id="IPR010445">
    <property type="entry name" value="LapA_dom"/>
</dbReference>
<evidence type="ECO:0000313" key="7">
    <source>
        <dbReference type="EMBL" id="QKZ06185.1"/>
    </source>
</evidence>
<evidence type="ECO:0000256" key="4">
    <source>
        <dbReference type="ARBA" id="ARBA00023136"/>
    </source>
</evidence>
<sequence length="79" mass="8494">MGRLRRLLLVVLVLIVAAAGVVFAIENPQPVSIVVLGRSAPQLPVSLLLTLAFLMGMIIAPIFTALVLLRRRRLPGKGL</sequence>
<dbReference type="Pfam" id="PF06305">
    <property type="entry name" value="LapA_dom"/>
    <property type="match status" value="1"/>
</dbReference>
<feature type="transmembrane region" description="Helical" evidence="5">
    <location>
        <begin position="48"/>
        <end position="69"/>
    </location>
</feature>
<evidence type="ECO:0000256" key="3">
    <source>
        <dbReference type="ARBA" id="ARBA00022989"/>
    </source>
</evidence>
<keyword evidence="3 5" id="KW-1133">Transmembrane helix</keyword>
<keyword evidence="2 5" id="KW-0812">Transmembrane</keyword>
<keyword evidence="4 5" id="KW-0472">Membrane</keyword>